<dbReference type="EMBL" id="FN649740">
    <property type="protein sequence ID" value="CBJ27121.1"/>
    <property type="molecule type" value="Genomic_DNA"/>
</dbReference>
<keyword evidence="2" id="KW-0812">Transmembrane</keyword>
<keyword evidence="4" id="KW-1185">Reference proteome</keyword>
<gene>
    <name evidence="3" type="ORF">Esi_0055_0090</name>
</gene>
<evidence type="ECO:0000313" key="4">
    <source>
        <dbReference type="Proteomes" id="UP000002630"/>
    </source>
</evidence>
<sequence>MSGSLGQYTGVIAAVVCGLVAVAGTTAVARKWKSGGTKRRMLGNIASGREFLDALSAEVADLEATIALAAEASDLDTARKENERKSREHDEHVTQVLTHLDKCTGGDEIGVARKKQIHRAEVLGLRISKILPGGPVDG</sequence>
<keyword evidence="2" id="KW-1133">Transmembrane helix</keyword>
<dbReference type="EMBL" id="FN648763">
    <property type="protein sequence ID" value="CBJ27121.1"/>
    <property type="molecule type" value="Genomic_DNA"/>
</dbReference>
<keyword evidence="2" id="KW-0472">Membrane</keyword>
<reference evidence="3 4" key="1">
    <citation type="journal article" date="2010" name="Nature">
        <title>The Ectocarpus genome and the independent evolution of multicellularity in brown algae.</title>
        <authorList>
            <person name="Cock J.M."/>
            <person name="Sterck L."/>
            <person name="Rouze P."/>
            <person name="Scornet D."/>
            <person name="Allen A.E."/>
            <person name="Amoutzias G."/>
            <person name="Anthouard V."/>
            <person name="Artiguenave F."/>
            <person name="Aury J.M."/>
            <person name="Badger J.H."/>
            <person name="Beszteri B."/>
            <person name="Billiau K."/>
            <person name="Bonnet E."/>
            <person name="Bothwell J.H."/>
            <person name="Bowler C."/>
            <person name="Boyen C."/>
            <person name="Brownlee C."/>
            <person name="Carrano C.J."/>
            <person name="Charrier B."/>
            <person name="Cho G.Y."/>
            <person name="Coelho S.M."/>
            <person name="Collen J."/>
            <person name="Corre E."/>
            <person name="Da Silva C."/>
            <person name="Delage L."/>
            <person name="Delaroque N."/>
            <person name="Dittami S.M."/>
            <person name="Doulbeau S."/>
            <person name="Elias M."/>
            <person name="Farnham G."/>
            <person name="Gachon C.M."/>
            <person name="Gschloessl B."/>
            <person name="Heesch S."/>
            <person name="Jabbari K."/>
            <person name="Jubin C."/>
            <person name="Kawai H."/>
            <person name="Kimura K."/>
            <person name="Kloareg B."/>
            <person name="Kupper F.C."/>
            <person name="Lang D."/>
            <person name="Le Bail A."/>
            <person name="Leblanc C."/>
            <person name="Lerouge P."/>
            <person name="Lohr M."/>
            <person name="Lopez P.J."/>
            <person name="Martens C."/>
            <person name="Maumus F."/>
            <person name="Michel G."/>
            <person name="Miranda-Saavedra D."/>
            <person name="Morales J."/>
            <person name="Moreau H."/>
            <person name="Motomura T."/>
            <person name="Nagasato C."/>
            <person name="Napoli C.A."/>
            <person name="Nelson D.R."/>
            <person name="Nyvall-Collen P."/>
            <person name="Peters A.F."/>
            <person name="Pommier C."/>
            <person name="Potin P."/>
            <person name="Poulain J."/>
            <person name="Quesneville H."/>
            <person name="Read B."/>
            <person name="Rensing S.A."/>
            <person name="Ritter A."/>
            <person name="Rousvoal S."/>
            <person name="Samanta M."/>
            <person name="Samson G."/>
            <person name="Schroeder D.C."/>
            <person name="Segurens B."/>
            <person name="Strittmatter M."/>
            <person name="Tonon T."/>
            <person name="Tregear J.W."/>
            <person name="Valentin K."/>
            <person name="von Dassow P."/>
            <person name="Yamagishi T."/>
            <person name="Van de Peer Y."/>
            <person name="Wincker P."/>
        </authorList>
    </citation>
    <scope>NUCLEOTIDE SEQUENCE [LARGE SCALE GENOMIC DNA]</scope>
    <source>
        <strain evidence="4">Ec32 / CCAP1310/4</strain>
    </source>
</reference>
<keyword evidence="1" id="KW-0175">Coiled coil</keyword>
<dbReference type="OrthoDB" id="10324987at2759"/>
<feature type="coiled-coil region" evidence="1">
    <location>
        <begin position="52"/>
        <end position="95"/>
    </location>
</feature>
<accession>D7G4A6</accession>
<feature type="transmembrane region" description="Helical" evidence="2">
    <location>
        <begin position="6"/>
        <end position="29"/>
    </location>
</feature>
<name>D7G4A6_ECTSI</name>
<dbReference type="AlphaFoldDB" id="D7G4A6"/>
<protein>
    <submittedName>
        <fullName evidence="3">Uncharacterized protein</fullName>
    </submittedName>
</protein>
<evidence type="ECO:0000313" key="3">
    <source>
        <dbReference type="EMBL" id="CBJ27121.1"/>
    </source>
</evidence>
<organism evidence="3 4">
    <name type="scientific">Ectocarpus siliculosus</name>
    <name type="common">Brown alga</name>
    <name type="synonym">Conferva siliculosa</name>
    <dbReference type="NCBI Taxonomy" id="2880"/>
    <lineage>
        <taxon>Eukaryota</taxon>
        <taxon>Sar</taxon>
        <taxon>Stramenopiles</taxon>
        <taxon>Ochrophyta</taxon>
        <taxon>PX clade</taxon>
        <taxon>Phaeophyceae</taxon>
        <taxon>Ectocarpales</taxon>
        <taxon>Ectocarpaceae</taxon>
        <taxon>Ectocarpus</taxon>
    </lineage>
</organism>
<proteinExistence type="predicted"/>
<evidence type="ECO:0000256" key="2">
    <source>
        <dbReference type="SAM" id="Phobius"/>
    </source>
</evidence>
<dbReference type="Proteomes" id="UP000002630">
    <property type="component" value="Linkage Group LG15"/>
</dbReference>
<dbReference type="InParanoid" id="D7G4A6"/>
<evidence type="ECO:0000256" key="1">
    <source>
        <dbReference type="SAM" id="Coils"/>
    </source>
</evidence>